<dbReference type="FunCoup" id="A0A2G4YNR5">
    <property type="interactions" value="374"/>
</dbReference>
<evidence type="ECO:0000256" key="7">
    <source>
        <dbReference type="ARBA" id="ARBA00048478"/>
    </source>
</evidence>
<comment type="caution">
    <text evidence="10">The sequence shown here is derived from an EMBL/GenBank/DDBJ whole genome shotgun (WGS) entry which is preliminary data.</text>
</comment>
<dbReference type="GO" id="GO:0036430">
    <property type="term" value="F:CMP kinase activity"/>
    <property type="evidence" value="ECO:0007669"/>
    <property type="project" value="RHEA"/>
</dbReference>
<dbReference type="InterPro" id="IPR011994">
    <property type="entry name" value="Cytidylate_kinase_dom"/>
</dbReference>
<comment type="similarity">
    <text evidence="1 8">Belongs to the cytidylate kinase family. Type 1 subfamily.</text>
</comment>
<name>A0A2G4YNR5_9PROT</name>
<dbReference type="EC" id="2.7.4.25" evidence="8"/>
<protein>
    <recommendedName>
        <fullName evidence="8">Cytidylate kinase</fullName>
        <shortName evidence="8">CK</shortName>
        <ecNumber evidence="8">2.7.4.25</ecNumber>
    </recommendedName>
    <alternativeName>
        <fullName evidence="8">Cytidine monophosphate kinase</fullName>
        <shortName evidence="8">CMP kinase</shortName>
    </alternativeName>
</protein>
<feature type="binding site" evidence="8">
    <location>
        <begin position="13"/>
        <end position="21"/>
    </location>
    <ligand>
        <name>ATP</name>
        <dbReference type="ChEBI" id="CHEBI:30616"/>
    </ligand>
</feature>
<dbReference type="NCBIfam" id="TIGR00017">
    <property type="entry name" value="cmk"/>
    <property type="match status" value="1"/>
</dbReference>
<dbReference type="Pfam" id="PF02224">
    <property type="entry name" value="Cytidylate_kin"/>
    <property type="match status" value="1"/>
</dbReference>
<comment type="catalytic activity">
    <reaction evidence="6 8">
        <text>dCMP + ATP = dCDP + ADP</text>
        <dbReference type="Rhea" id="RHEA:25094"/>
        <dbReference type="ChEBI" id="CHEBI:30616"/>
        <dbReference type="ChEBI" id="CHEBI:57566"/>
        <dbReference type="ChEBI" id="CHEBI:58593"/>
        <dbReference type="ChEBI" id="CHEBI:456216"/>
        <dbReference type="EC" id="2.7.4.25"/>
    </reaction>
</comment>
<evidence type="ECO:0000256" key="1">
    <source>
        <dbReference type="ARBA" id="ARBA00009427"/>
    </source>
</evidence>
<dbReference type="SUPFAM" id="SSF52540">
    <property type="entry name" value="P-loop containing nucleoside triphosphate hydrolases"/>
    <property type="match status" value="1"/>
</dbReference>
<evidence type="ECO:0000313" key="11">
    <source>
        <dbReference type="Proteomes" id="UP000229730"/>
    </source>
</evidence>
<dbReference type="EMBL" id="PDEM01000029">
    <property type="protein sequence ID" value="PHZ83943.1"/>
    <property type="molecule type" value="Genomic_DNA"/>
</dbReference>
<reference evidence="10 11" key="1">
    <citation type="submission" date="2017-10" db="EMBL/GenBank/DDBJ databases">
        <title>Frigbacter circumglobatus gen. nov. sp. nov., isolated from sediment cultured in situ.</title>
        <authorList>
            <person name="Zhao Z."/>
        </authorList>
    </citation>
    <scope>NUCLEOTIDE SEQUENCE [LARGE SCALE GENOMIC DNA]</scope>
    <source>
        <strain evidence="10 11">ZYL</strain>
    </source>
</reference>
<dbReference type="AlphaFoldDB" id="A0A2G4YNR5"/>
<comment type="catalytic activity">
    <reaction evidence="7 8">
        <text>CMP + ATP = CDP + ADP</text>
        <dbReference type="Rhea" id="RHEA:11600"/>
        <dbReference type="ChEBI" id="CHEBI:30616"/>
        <dbReference type="ChEBI" id="CHEBI:58069"/>
        <dbReference type="ChEBI" id="CHEBI:60377"/>
        <dbReference type="ChEBI" id="CHEBI:456216"/>
        <dbReference type="EC" id="2.7.4.25"/>
    </reaction>
</comment>
<evidence type="ECO:0000256" key="2">
    <source>
        <dbReference type="ARBA" id="ARBA00022679"/>
    </source>
</evidence>
<keyword evidence="11" id="KW-1185">Reference proteome</keyword>
<keyword evidence="4 8" id="KW-0418">Kinase</keyword>
<dbReference type="Gene3D" id="3.40.50.300">
    <property type="entry name" value="P-loop containing nucleotide triphosphate hydrolases"/>
    <property type="match status" value="1"/>
</dbReference>
<dbReference type="InterPro" id="IPR003136">
    <property type="entry name" value="Cytidylate_kin"/>
</dbReference>
<proteinExistence type="inferred from homology"/>
<sequence length="220" mass="23202">MTDDKTFVIAIDGPAASGKGTLARKLAAHFDYALLDTGALYRAVGLNVARHGGDPEKEADAVAAARALGDMDLSDPAIRGESTGALASKVAAIPAVRDILLAFQRDFAESPPGGKTGAILDGRDIGTVVCPDADVKIYIIADVETRAKRRFLEQYGPNGTEAQYEAILADLVQRDARDMNRSTAPLKPAKNAHLLDTTNSDIEAVFEAALGLISKEQANV</sequence>
<keyword evidence="5 8" id="KW-0067">ATP-binding</keyword>
<evidence type="ECO:0000256" key="3">
    <source>
        <dbReference type="ARBA" id="ARBA00022741"/>
    </source>
</evidence>
<evidence type="ECO:0000256" key="4">
    <source>
        <dbReference type="ARBA" id="ARBA00022777"/>
    </source>
</evidence>
<dbReference type="CDD" id="cd02020">
    <property type="entry name" value="CMPK"/>
    <property type="match status" value="1"/>
</dbReference>
<dbReference type="GO" id="GO:0006220">
    <property type="term" value="P:pyrimidine nucleotide metabolic process"/>
    <property type="evidence" value="ECO:0007669"/>
    <property type="project" value="UniProtKB-UniRule"/>
</dbReference>
<organism evidence="10 11">
    <name type="scientific">Paremcibacter congregatus</name>
    <dbReference type="NCBI Taxonomy" id="2043170"/>
    <lineage>
        <taxon>Bacteria</taxon>
        <taxon>Pseudomonadati</taxon>
        <taxon>Pseudomonadota</taxon>
        <taxon>Alphaproteobacteria</taxon>
        <taxon>Emcibacterales</taxon>
        <taxon>Emcibacteraceae</taxon>
        <taxon>Paremcibacter</taxon>
    </lineage>
</organism>
<evidence type="ECO:0000313" key="10">
    <source>
        <dbReference type="EMBL" id="PHZ83943.1"/>
    </source>
</evidence>
<dbReference type="InterPro" id="IPR027417">
    <property type="entry name" value="P-loop_NTPase"/>
</dbReference>
<evidence type="ECO:0000259" key="9">
    <source>
        <dbReference type="Pfam" id="PF02224"/>
    </source>
</evidence>
<dbReference type="InParanoid" id="A0A2G4YNR5"/>
<keyword evidence="3 8" id="KW-0547">Nucleotide-binding</keyword>
<dbReference type="GO" id="GO:0005524">
    <property type="term" value="F:ATP binding"/>
    <property type="evidence" value="ECO:0007669"/>
    <property type="project" value="UniProtKB-UniRule"/>
</dbReference>
<evidence type="ECO:0000256" key="5">
    <source>
        <dbReference type="ARBA" id="ARBA00022840"/>
    </source>
</evidence>
<accession>A0A2G4YNR5</accession>
<gene>
    <name evidence="8" type="primary">cmk</name>
    <name evidence="10" type="ORF">CRD36_14105</name>
</gene>
<keyword evidence="2 8" id="KW-0808">Transferase</keyword>
<feature type="domain" description="Cytidylate kinase" evidence="9">
    <location>
        <begin position="9"/>
        <end position="213"/>
    </location>
</feature>
<keyword evidence="8" id="KW-0963">Cytoplasm</keyword>
<dbReference type="GO" id="GO:0036431">
    <property type="term" value="F:dCMP kinase activity"/>
    <property type="evidence" value="ECO:0007669"/>
    <property type="project" value="InterPro"/>
</dbReference>
<dbReference type="Proteomes" id="UP000229730">
    <property type="component" value="Unassembled WGS sequence"/>
</dbReference>
<dbReference type="GO" id="GO:0005737">
    <property type="term" value="C:cytoplasm"/>
    <property type="evidence" value="ECO:0007669"/>
    <property type="project" value="UniProtKB-SubCell"/>
</dbReference>
<evidence type="ECO:0000256" key="6">
    <source>
        <dbReference type="ARBA" id="ARBA00047615"/>
    </source>
</evidence>
<dbReference type="RefSeq" id="WP_099474357.1">
    <property type="nucleotide sequence ID" value="NZ_CP041025.1"/>
</dbReference>
<comment type="subcellular location">
    <subcellularLocation>
        <location evidence="8">Cytoplasm</location>
    </subcellularLocation>
</comment>
<evidence type="ECO:0000256" key="8">
    <source>
        <dbReference type="HAMAP-Rule" id="MF_00238"/>
    </source>
</evidence>
<dbReference type="OrthoDB" id="9807434at2"/>
<dbReference type="HAMAP" id="MF_00238">
    <property type="entry name" value="Cytidyl_kinase_type1"/>
    <property type="match status" value="1"/>
</dbReference>